<dbReference type="InterPro" id="IPR053168">
    <property type="entry name" value="Glutamic_endopeptidase"/>
</dbReference>
<feature type="transmembrane region" description="Helical" evidence="1">
    <location>
        <begin position="7"/>
        <end position="26"/>
    </location>
</feature>
<evidence type="ECO:0000259" key="2">
    <source>
        <dbReference type="PROSITE" id="PS52045"/>
    </source>
</evidence>
<protein>
    <recommendedName>
        <fullName evidence="2">Neprosin PEP catalytic domain-containing protein</fullName>
    </recommendedName>
</protein>
<dbReference type="PROSITE" id="PS52045">
    <property type="entry name" value="NEPROSIN_PEP_CD"/>
    <property type="match status" value="1"/>
</dbReference>
<dbReference type="Pfam" id="PF14365">
    <property type="entry name" value="Neprosin_AP"/>
    <property type="match status" value="1"/>
</dbReference>
<dbReference type="InterPro" id="IPR004314">
    <property type="entry name" value="Neprosin"/>
</dbReference>
<gene>
    <name evidence="3" type="ORF">MKW94_026932</name>
</gene>
<dbReference type="Gene3D" id="3.90.1320.10">
    <property type="entry name" value="Outer-capsid protein sigma 3, large lobe"/>
    <property type="match status" value="1"/>
</dbReference>
<proteinExistence type="predicted"/>
<name>A0AA41VJ63_PAPNU</name>
<keyword evidence="1" id="KW-1133">Transmembrane helix</keyword>
<accession>A0AA41VJ63</accession>
<dbReference type="EMBL" id="JAJJMA010233386">
    <property type="protein sequence ID" value="MCL7042277.1"/>
    <property type="molecule type" value="Genomic_DNA"/>
</dbReference>
<evidence type="ECO:0000256" key="1">
    <source>
        <dbReference type="SAM" id="Phobius"/>
    </source>
</evidence>
<dbReference type="AlphaFoldDB" id="A0AA41VJ63"/>
<sequence>MVSCLDITIINFVAVALLVMSLIQMYHAPIIVEGRRVDVLSEEEELDLQRQLTVLNKLPTKTIHAPWGDIYDCIEFHKQPTFDHPLFKNYTIKMRGEIVSTKNSQLETFMNQVDKCPKGTVPIRRTTRKDLIRVKSVSANTAPDKQYRAGISYTAKSGETVYGALGLFNFWNPSVNQYQFSSTEIALSAGSGEHNSILKHGWIVDPQLYGSNLTRTFAYWTGDGGKTGCYNNLCHGFVQVHSTYTLDMPLYNSSVVGGQQIASMTAITLESGKWWLTIHDNIRIGYWPGELFPAFVPGATNIFWGGRVKSGKDGVSPPMGSGRPMDDEFRNNGYIEFALYVDMENENQVPEQIEYAIDCFEHYNARYYPPGEDDEEDNFVHFGGTGGGNCK</sequence>
<keyword evidence="1" id="KW-0472">Membrane</keyword>
<comment type="caution">
    <text evidence="3">The sequence shown here is derived from an EMBL/GenBank/DDBJ whole genome shotgun (WGS) entry which is preliminary data.</text>
</comment>
<organism evidence="3 4">
    <name type="scientific">Papaver nudicaule</name>
    <name type="common">Iceland poppy</name>
    <dbReference type="NCBI Taxonomy" id="74823"/>
    <lineage>
        <taxon>Eukaryota</taxon>
        <taxon>Viridiplantae</taxon>
        <taxon>Streptophyta</taxon>
        <taxon>Embryophyta</taxon>
        <taxon>Tracheophyta</taxon>
        <taxon>Spermatophyta</taxon>
        <taxon>Magnoliopsida</taxon>
        <taxon>Ranunculales</taxon>
        <taxon>Papaveraceae</taxon>
        <taxon>Papaveroideae</taxon>
        <taxon>Papaver</taxon>
    </lineage>
</organism>
<dbReference type="Proteomes" id="UP001177140">
    <property type="component" value="Unassembled WGS sequence"/>
</dbReference>
<feature type="domain" description="Neprosin PEP catalytic" evidence="2">
    <location>
        <begin position="141"/>
        <end position="391"/>
    </location>
</feature>
<keyword evidence="1" id="KW-0812">Transmembrane</keyword>
<reference evidence="3" key="1">
    <citation type="submission" date="2022-03" db="EMBL/GenBank/DDBJ databases">
        <title>A functionally conserved STORR gene fusion in Papaver species that diverged 16.8 million years ago.</title>
        <authorList>
            <person name="Catania T."/>
        </authorList>
    </citation>
    <scope>NUCLEOTIDE SEQUENCE</scope>
    <source>
        <strain evidence="3">S-191538</strain>
    </source>
</reference>
<dbReference type="Pfam" id="PF03080">
    <property type="entry name" value="Neprosin"/>
    <property type="match status" value="1"/>
</dbReference>
<keyword evidence="4" id="KW-1185">Reference proteome</keyword>
<evidence type="ECO:0000313" key="3">
    <source>
        <dbReference type="EMBL" id="MCL7042277.1"/>
    </source>
</evidence>
<dbReference type="PANTHER" id="PTHR31589">
    <property type="entry name" value="PROTEIN, PUTATIVE (DUF239)-RELATED-RELATED"/>
    <property type="match status" value="1"/>
</dbReference>
<evidence type="ECO:0000313" key="4">
    <source>
        <dbReference type="Proteomes" id="UP001177140"/>
    </source>
</evidence>
<dbReference type="InterPro" id="IPR025521">
    <property type="entry name" value="Neprosin_propep"/>
</dbReference>
<dbReference type="PANTHER" id="PTHR31589:SF110">
    <property type="entry name" value="PROTEIN, PUTATIVE (DUF239)-RELATED"/>
    <property type="match status" value="1"/>
</dbReference>